<sequence>MCSMMLDASSARFSSPVMRPKPSPSPLGFSTPTMPAFKSNGGLASSTCQSDMACNSPIMKPSPNLFEFETPTLNLNKKFNFSTPQKFGGLSFDDDCSTAAPSPNFDLDSPWTSPAFNCKPRKSTGGFASSLPTIHSSSNIFNMSGLMNDFGPFNASQMPPPPLHPPSILEEGSCPCSPSPTFKASAPPQMDQIAPPFPRAKVKDEPSKVMEQIAPTIPRAKVEDEPSKAVAPQQIEQIAPTTPRANVKEEPTTPRAKVMEQIAPTTPRANVKEEATTPRAKVIEDSSCPTTPPKSMRRCPSSPPGAPKKPDQPPLMRALQEATGCDRLRRVQEVLAEDPQAAALPFWEHGCEPPLCCAARMGSGAEVFKLLMCHGADVNATDVYGRTPLVIVNSKLGDPAGFVDHLPFFSGAVDFTFGIRVDAAAVQQVLLDAGAQLPSRVAVFLRGAWPEESEVLSCSRDESSFARCQLAMLQAKDQWKFKELELPPAEDPDPDTVGFAYPLPPVEFNLRNERKFPPPTEEDTFREIFKMLHYTLKENIFSRSYILSVIYNHINSNKRDSPTWQRGFLKANGAKMLLEFWRSPEPAAKDDDFTDRYWVIAITGRMMGTCLESRSRLLKDGLLDCILKGTKDPDEDIRECAVCSLKGLIQHPEGREVVTYSTLLDCLGAAGSL</sequence>
<reference evidence="2" key="1">
    <citation type="submission" date="2021-02" db="EMBL/GenBank/DDBJ databases">
        <authorList>
            <person name="Dougan E. K."/>
            <person name="Rhodes N."/>
            <person name="Thang M."/>
            <person name="Chan C."/>
        </authorList>
    </citation>
    <scope>NUCLEOTIDE SEQUENCE</scope>
</reference>
<gene>
    <name evidence="2" type="ORF">PGLA1383_LOCUS26009</name>
</gene>
<dbReference type="SUPFAM" id="SSF48371">
    <property type="entry name" value="ARM repeat"/>
    <property type="match status" value="1"/>
</dbReference>
<comment type="caution">
    <text evidence="2">The sequence shown here is derived from an EMBL/GenBank/DDBJ whole genome shotgun (WGS) entry which is preliminary data.</text>
</comment>
<name>A0A813F1L8_POLGL</name>
<evidence type="ECO:0000313" key="2">
    <source>
        <dbReference type="EMBL" id="CAE8608125.1"/>
    </source>
</evidence>
<feature type="region of interest" description="Disordered" evidence="1">
    <location>
        <begin position="219"/>
        <end position="314"/>
    </location>
</feature>
<feature type="region of interest" description="Disordered" evidence="1">
    <location>
        <begin position="1"/>
        <end position="31"/>
    </location>
</feature>
<dbReference type="InterPro" id="IPR016024">
    <property type="entry name" value="ARM-type_fold"/>
</dbReference>
<dbReference type="InterPro" id="IPR036770">
    <property type="entry name" value="Ankyrin_rpt-contain_sf"/>
</dbReference>
<dbReference type="Pfam" id="PF00023">
    <property type="entry name" value="Ank"/>
    <property type="match status" value="1"/>
</dbReference>
<evidence type="ECO:0008006" key="4">
    <source>
        <dbReference type="Google" id="ProtNLM"/>
    </source>
</evidence>
<dbReference type="EMBL" id="CAJNNV010022469">
    <property type="protein sequence ID" value="CAE8608125.1"/>
    <property type="molecule type" value="Genomic_DNA"/>
</dbReference>
<dbReference type="AlphaFoldDB" id="A0A813F1L8"/>
<dbReference type="Proteomes" id="UP000654075">
    <property type="component" value="Unassembled WGS sequence"/>
</dbReference>
<proteinExistence type="predicted"/>
<dbReference type="SUPFAM" id="SSF48403">
    <property type="entry name" value="Ankyrin repeat"/>
    <property type="match status" value="1"/>
</dbReference>
<feature type="compositionally biased region" description="Polar residues" evidence="1">
    <location>
        <begin position="234"/>
        <end position="244"/>
    </location>
</feature>
<feature type="compositionally biased region" description="Basic and acidic residues" evidence="1">
    <location>
        <begin position="270"/>
        <end position="284"/>
    </location>
</feature>
<evidence type="ECO:0000256" key="1">
    <source>
        <dbReference type="SAM" id="MobiDB-lite"/>
    </source>
</evidence>
<dbReference type="InterPro" id="IPR002110">
    <property type="entry name" value="Ankyrin_rpt"/>
</dbReference>
<organism evidence="2 3">
    <name type="scientific">Polarella glacialis</name>
    <name type="common">Dinoflagellate</name>
    <dbReference type="NCBI Taxonomy" id="89957"/>
    <lineage>
        <taxon>Eukaryota</taxon>
        <taxon>Sar</taxon>
        <taxon>Alveolata</taxon>
        <taxon>Dinophyceae</taxon>
        <taxon>Suessiales</taxon>
        <taxon>Suessiaceae</taxon>
        <taxon>Polarella</taxon>
    </lineage>
</organism>
<dbReference type="Gene3D" id="1.25.40.20">
    <property type="entry name" value="Ankyrin repeat-containing domain"/>
    <property type="match status" value="1"/>
</dbReference>
<keyword evidence="3" id="KW-1185">Reference proteome</keyword>
<dbReference type="OrthoDB" id="432281at2759"/>
<accession>A0A813F1L8</accession>
<protein>
    <recommendedName>
        <fullName evidence="4">ANK_REP_REGION domain-containing protein</fullName>
    </recommendedName>
</protein>
<evidence type="ECO:0000313" key="3">
    <source>
        <dbReference type="Proteomes" id="UP000654075"/>
    </source>
</evidence>